<evidence type="ECO:0000313" key="7">
    <source>
        <dbReference type="Proteomes" id="UP000030745"/>
    </source>
</evidence>
<reference evidence="6 7" key="1">
    <citation type="journal article" date="2013" name="PLoS Genet.">
        <title>Distinctive expansion of potential virulence genes in the genome of the oomycete fish pathogen Saprolegnia parasitica.</title>
        <authorList>
            <person name="Jiang R.H."/>
            <person name="de Bruijn I."/>
            <person name="Haas B.J."/>
            <person name="Belmonte R."/>
            <person name="Lobach L."/>
            <person name="Christie J."/>
            <person name="van den Ackerveken G."/>
            <person name="Bottin A."/>
            <person name="Bulone V."/>
            <person name="Diaz-Moreno S.M."/>
            <person name="Dumas B."/>
            <person name="Fan L."/>
            <person name="Gaulin E."/>
            <person name="Govers F."/>
            <person name="Grenville-Briggs L.J."/>
            <person name="Horner N.R."/>
            <person name="Levin J.Z."/>
            <person name="Mammella M."/>
            <person name="Meijer H.J."/>
            <person name="Morris P."/>
            <person name="Nusbaum C."/>
            <person name="Oome S."/>
            <person name="Phillips A.J."/>
            <person name="van Rooyen D."/>
            <person name="Rzeszutek E."/>
            <person name="Saraiva M."/>
            <person name="Secombes C.J."/>
            <person name="Seidl M.F."/>
            <person name="Snel B."/>
            <person name="Stassen J.H."/>
            <person name="Sykes S."/>
            <person name="Tripathy S."/>
            <person name="van den Berg H."/>
            <person name="Vega-Arreguin J.C."/>
            <person name="Wawra S."/>
            <person name="Young S.K."/>
            <person name="Zeng Q."/>
            <person name="Dieguez-Uribeondo J."/>
            <person name="Russ C."/>
            <person name="Tyler B.M."/>
            <person name="van West P."/>
        </authorList>
    </citation>
    <scope>NUCLEOTIDE SEQUENCE [LARGE SCALE GENOMIC DNA]</scope>
    <source>
        <strain evidence="6 7">CBS 223.65</strain>
    </source>
</reference>
<evidence type="ECO:0000313" key="6">
    <source>
        <dbReference type="EMBL" id="KDO35299.1"/>
    </source>
</evidence>
<dbReference type="SMART" id="SM00233">
    <property type="entry name" value="PH"/>
    <property type="match status" value="1"/>
</dbReference>
<evidence type="ECO:0000256" key="2">
    <source>
        <dbReference type="ARBA" id="ARBA00022824"/>
    </source>
</evidence>
<dbReference type="Pfam" id="PF00169">
    <property type="entry name" value="PH"/>
    <property type="match status" value="1"/>
</dbReference>
<dbReference type="Gene3D" id="3.30.530.20">
    <property type="match status" value="1"/>
</dbReference>
<dbReference type="InterPro" id="IPR045096">
    <property type="entry name" value="EDR2-like"/>
</dbReference>
<dbReference type="PROSITE" id="PS50848">
    <property type="entry name" value="START"/>
    <property type="match status" value="1"/>
</dbReference>
<dbReference type="GO" id="GO:0008289">
    <property type="term" value="F:lipid binding"/>
    <property type="evidence" value="ECO:0007669"/>
    <property type="project" value="InterPro"/>
</dbReference>
<dbReference type="Pfam" id="PF01852">
    <property type="entry name" value="START"/>
    <property type="match status" value="1"/>
</dbReference>
<proteinExistence type="predicted"/>
<dbReference type="VEuPathDB" id="FungiDB:SPRG_00148"/>
<gene>
    <name evidence="6" type="ORF">SPRG_00148</name>
</gene>
<protein>
    <recommendedName>
        <fullName evidence="8">START domain-containing protein</fullName>
    </recommendedName>
</protein>
<dbReference type="EMBL" id="KK583189">
    <property type="protein sequence ID" value="KDO35299.1"/>
    <property type="molecule type" value="Genomic_DNA"/>
</dbReference>
<keyword evidence="7" id="KW-1185">Reference proteome</keyword>
<dbReference type="InterPro" id="IPR002913">
    <property type="entry name" value="START_lipid-bd_dom"/>
</dbReference>
<evidence type="ECO:0000259" key="5">
    <source>
        <dbReference type="PROSITE" id="PS50848"/>
    </source>
</evidence>
<name>A0A067CX81_SAPPC</name>
<dbReference type="InterPro" id="IPR009769">
    <property type="entry name" value="EDR2_C"/>
</dbReference>
<evidence type="ECO:0000256" key="3">
    <source>
        <dbReference type="SAM" id="MobiDB-lite"/>
    </source>
</evidence>
<keyword evidence="2" id="KW-0256">Endoplasmic reticulum</keyword>
<dbReference type="CDD" id="cd00177">
    <property type="entry name" value="START"/>
    <property type="match status" value="1"/>
</dbReference>
<sequence length="938" mass="104572">MLPSTSPKAPATLDRGRSSSELAKLDPFSRRSPSMPPAATESPVRLNRRPASFHGQELGESSAPSPDASSNNEDISMLFDMICNDYFTARYASSESGIHILEASLVKLWKVIMLPEKTVSAKMAARISKFCEDMAKESLTKEAEARAAVARQASDMDADLQVEGLLRDWIKPKLLVLVEEMRLERALRGASSSGRSVPAGEDVASLGEIRIEGYLRKKGQHVNLWRERYFMIRSAPNGTHILCYFRKKGDREPRGWYALGPGCTVDEVRESPSLMESKRLFTFRIRHYSSTYSEESEEYNEAMPMTPLATPGTTSGDGFDFDFDPKANIKKARLKKLAAAATAATAVVLTGGLAGIGLVGVGAAAVSSAALTASASTLLTKSSVAPLSLAAESLETALWWRSSILECIAQAEAHWRQYVHWYLAQDRDLDEATESPPTSPSKTPKTTSTRAIILPPPKIVRRPSLGSLPRSMLKQFRWLQDLDRWSLYTQNSNLRVYSHPVPSPAWPPMKASLHIPASSQRVLDMLLQSVYKSNCLLKRSYVLEAIDAHTDVVYWKINPQSLWPVVVEARDYCLLRYWHQEPDGSYIIWFHSVQHNDCPPTHDLRVVRASMLGAGFVIAPPRGTANGCYVSMIAHTNPEGWLDSRVGLSLQYMHAYHVELLNLLVVLRTAFHAHEYVSMKRKFSAPAPCEPMLPEDNTPLLSPFVHASSLSYALADMYWAEPEACNFSVRGPQYPIDKVKLPSEVQVFRLVGVEAYSSTTKKMHSFGLKSFRSVAPSQFYFVVNFMFPGPPFYSLVLYFTPEDDAFLAQKAPWTELFADFFDGDDSSFRSNRLKLIPRVLEGNWAVREGVGNTPTILGNKVTQRYSRGSNFCEIDYDIASSTVASGLCRLLLSYSQDLVIDLGFVLEGVTMEELPERLLACVRLRNLDLPLIAVPYPY</sequence>
<evidence type="ECO:0008006" key="8">
    <source>
        <dbReference type="Google" id="ProtNLM"/>
    </source>
</evidence>
<organism evidence="6 7">
    <name type="scientific">Saprolegnia parasitica (strain CBS 223.65)</name>
    <dbReference type="NCBI Taxonomy" id="695850"/>
    <lineage>
        <taxon>Eukaryota</taxon>
        <taxon>Sar</taxon>
        <taxon>Stramenopiles</taxon>
        <taxon>Oomycota</taxon>
        <taxon>Saprolegniomycetes</taxon>
        <taxon>Saprolegniales</taxon>
        <taxon>Saprolegniaceae</taxon>
        <taxon>Saprolegnia</taxon>
    </lineage>
</organism>
<evidence type="ECO:0000259" key="4">
    <source>
        <dbReference type="PROSITE" id="PS50003"/>
    </source>
</evidence>
<feature type="compositionally biased region" description="Basic and acidic residues" evidence="3">
    <location>
        <begin position="14"/>
        <end position="29"/>
    </location>
</feature>
<dbReference type="RefSeq" id="XP_012193646.1">
    <property type="nucleotide sequence ID" value="XM_012338256.1"/>
</dbReference>
<dbReference type="OMA" id="MAQSRSK"/>
<accession>A0A067CX81</accession>
<dbReference type="SMART" id="SM00234">
    <property type="entry name" value="START"/>
    <property type="match status" value="1"/>
</dbReference>
<evidence type="ECO:0000256" key="1">
    <source>
        <dbReference type="ARBA" id="ARBA00004240"/>
    </source>
</evidence>
<dbReference type="PANTHER" id="PTHR12136">
    <property type="entry name" value="ENHANCED DISEASE RESISTANCE-RELATED"/>
    <property type="match status" value="1"/>
</dbReference>
<dbReference type="KEGG" id="spar:SPRG_00148"/>
<dbReference type="PROSITE" id="PS50003">
    <property type="entry name" value="PH_DOMAIN"/>
    <property type="match status" value="1"/>
</dbReference>
<dbReference type="AlphaFoldDB" id="A0A067CX81"/>
<dbReference type="Gene3D" id="2.30.29.30">
    <property type="entry name" value="Pleckstrin-homology domain (PH domain)/Phosphotyrosine-binding domain (PTB)"/>
    <property type="match status" value="1"/>
</dbReference>
<feature type="domain" description="START" evidence="5">
    <location>
        <begin position="421"/>
        <end position="642"/>
    </location>
</feature>
<dbReference type="OrthoDB" id="77094at2759"/>
<feature type="compositionally biased region" description="Low complexity" evidence="3">
    <location>
        <begin position="60"/>
        <end position="70"/>
    </location>
</feature>
<dbReference type="Proteomes" id="UP000030745">
    <property type="component" value="Unassembled WGS sequence"/>
</dbReference>
<comment type="subcellular location">
    <subcellularLocation>
        <location evidence="1">Endoplasmic reticulum</location>
    </subcellularLocation>
</comment>
<dbReference type="InterPro" id="IPR011993">
    <property type="entry name" value="PH-like_dom_sf"/>
</dbReference>
<dbReference type="GO" id="GO:0005783">
    <property type="term" value="C:endoplasmic reticulum"/>
    <property type="evidence" value="ECO:0007669"/>
    <property type="project" value="UniProtKB-SubCell"/>
</dbReference>
<dbReference type="PANTHER" id="PTHR12136:SF41">
    <property type="entry name" value="PLECKSTRIN HOMOLOGY (PH) AND LIPID-BINDING START DOMAINS-CONTAINING PROTEIN"/>
    <property type="match status" value="1"/>
</dbReference>
<dbReference type="SUPFAM" id="SSF50729">
    <property type="entry name" value="PH domain-like"/>
    <property type="match status" value="1"/>
</dbReference>
<dbReference type="Pfam" id="PF07059">
    <property type="entry name" value="EDR2_C"/>
    <property type="match status" value="1"/>
</dbReference>
<feature type="region of interest" description="Disordered" evidence="3">
    <location>
        <begin position="1"/>
        <end position="70"/>
    </location>
</feature>
<dbReference type="GeneID" id="24122801"/>
<dbReference type="InterPro" id="IPR023393">
    <property type="entry name" value="START-like_dom_sf"/>
</dbReference>
<feature type="domain" description="PH" evidence="4">
    <location>
        <begin position="208"/>
        <end position="409"/>
    </location>
</feature>
<dbReference type="SUPFAM" id="SSF55961">
    <property type="entry name" value="Bet v1-like"/>
    <property type="match status" value="1"/>
</dbReference>
<dbReference type="InterPro" id="IPR001849">
    <property type="entry name" value="PH_domain"/>
</dbReference>